<proteinExistence type="predicted"/>
<evidence type="ECO:0000313" key="1">
    <source>
        <dbReference type="EMBL" id="GJM50959.1"/>
    </source>
</evidence>
<name>A0AAV5AWE8_9FLAO</name>
<reference evidence="1 4" key="1">
    <citation type="submission" date="2021-11" db="EMBL/GenBank/DDBJ databases">
        <title>Draft genome sequence of Capnocytophaga sp. strain KC07075 isolated from cat oral cavity.</title>
        <authorList>
            <person name="Suzuki M."/>
            <person name="Imaoka K."/>
            <person name="Kimura M."/>
            <person name="Morikawa S."/>
            <person name="Maeda K."/>
        </authorList>
    </citation>
    <scope>NUCLEOTIDE SEQUENCE</scope>
    <source>
        <strain evidence="1">KC07075</strain>
        <strain evidence="2 4">KC07079</strain>
    </source>
</reference>
<gene>
    <name evidence="1" type="ORF">RCZ15_19320</name>
    <name evidence="2" type="ORF">RCZ16_04610</name>
</gene>
<dbReference type="PROSITE" id="PS51257">
    <property type="entry name" value="PROKAR_LIPOPROTEIN"/>
    <property type="match status" value="1"/>
</dbReference>
<sequence>MKKNNIIFLFAFLIISCNFFKGEKKLLNNTNDKIEMQYQLPINQPYKSFADFVKELPTLQLPIKTDTFISKTHYNYIGYFSYDSSLEKLLFDTYSIIGKYIVENTYFIVYKYKIEDRNTKNIWQKISICSYNSSGELIDKLDIAENQEIEQKNYISNAEIDKKRIIKSVEERLNIDKKYKKEFLIKKYIEEYSFDKNYFVLESKKYKCEDVNFNLLNELQSYKGNTNLLKLVLDFYTENYLQCKTPNQSEIQDILFFLKNENVPQTISFTQLYTYFLTHFPMNKQIILDASNSFWDNELFVTAYHNYISYVNIYKKDKNKIPIYITERITIPYYIKSVISNRKDKQLLTYFPMQKQDKMLYLLVFSSKNIDKNSKNNFYDIVIYVEEPSGFKKFENNNLIPTSFTFYTERDWYNSNEKYGDLYIQSTKNSKKYYGLDFEYDEINKSVTLWVVKEFLVSNTQSRIIDRKYYKIPFDSAKEIFMIE</sequence>
<dbReference type="RefSeq" id="WP_264846392.1">
    <property type="nucleotide sequence ID" value="NZ_BPMA01000021.1"/>
</dbReference>
<keyword evidence="4" id="KW-1185">Reference proteome</keyword>
<dbReference type="EMBL" id="BQKA01000036">
    <property type="protein sequence ID" value="GJM50959.1"/>
    <property type="molecule type" value="Genomic_DNA"/>
</dbReference>
<evidence type="ECO:0000313" key="2">
    <source>
        <dbReference type="EMBL" id="GJM52143.1"/>
    </source>
</evidence>
<evidence type="ECO:0008006" key="5">
    <source>
        <dbReference type="Google" id="ProtNLM"/>
    </source>
</evidence>
<organism evidence="1 3">
    <name type="scientific">Capnocytophaga catalasegens</name>
    <dbReference type="NCBI Taxonomy" id="1004260"/>
    <lineage>
        <taxon>Bacteria</taxon>
        <taxon>Pseudomonadati</taxon>
        <taxon>Bacteroidota</taxon>
        <taxon>Flavobacteriia</taxon>
        <taxon>Flavobacteriales</taxon>
        <taxon>Flavobacteriaceae</taxon>
        <taxon>Capnocytophaga</taxon>
    </lineage>
</organism>
<dbReference type="Proteomes" id="UP001208692">
    <property type="component" value="Unassembled WGS sequence"/>
</dbReference>
<dbReference type="Proteomes" id="UP001207736">
    <property type="component" value="Unassembled WGS sequence"/>
</dbReference>
<dbReference type="AlphaFoldDB" id="A0AAV5AWE8"/>
<evidence type="ECO:0000313" key="4">
    <source>
        <dbReference type="Proteomes" id="UP001208692"/>
    </source>
</evidence>
<protein>
    <recommendedName>
        <fullName evidence="5">Lipoprotein</fullName>
    </recommendedName>
</protein>
<accession>A0AAV5AWE8</accession>
<dbReference type="EMBL" id="BQKB01000009">
    <property type="protein sequence ID" value="GJM52143.1"/>
    <property type="molecule type" value="Genomic_DNA"/>
</dbReference>
<comment type="caution">
    <text evidence="1">The sequence shown here is derived from an EMBL/GenBank/DDBJ whole genome shotgun (WGS) entry which is preliminary data.</text>
</comment>
<evidence type="ECO:0000313" key="3">
    <source>
        <dbReference type="Proteomes" id="UP001207736"/>
    </source>
</evidence>